<evidence type="ECO:0000313" key="3">
    <source>
        <dbReference type="EMBL" id="WEW55962.1"/>
    </source>
</evidence>
<feature type="domain" description="SRR1-like" evidence="2">
    <location>
        <begin position="92"/>
        <end position="252"/>
    </location>
</feature>
<keyword evidence="4" id="KW-1185">Reference proteome</keyword>
<organism evidence="3 4">
    <name type="scientific">Emydomyces testavorans</name>
    <dbReference type="NCBI Taxonomy" id="2070801"/>
    <lineage>
        <taxon>Eukaryota</taxon>
        <taxon>Fungi</taxon>
        <taxon>Dikarya</taxon>
        <taxon>Ascomycota</taxon>
        <taxon>Pezizomycotina</taxon>
        <taxon>Eurotiomycetes</taxon>
        <taxon>Eurotiomycetidae</taxon>
        <taxon>Onygenales</taxon>
        <taxon>Nannizziopsiaceae</taxon>
        <taxon>Emydomyces</taxon>
    </lineage>
</organism>
<dbReference type="Pfam" id="PF07985">
    <property type="entry name" value="SRR1"/>
    <property type="match status" value="1"/>
</dbReference>
<proteinExistence type="predicted"/>
<evidence type="ECO:0000313" key="4">
    <source>
        <dbReference type="Proteomes" id="UP001219355"/>
    </source>
</evidence>
<dbReference type="PANTHER" id="PTHR42080:SF1">
    <property type="entry name" value="SRR1-LIKE DOMAIN-CONTAINING PROTEIN"/>
    <property type="match status" value="1"/>
</dbReference>
<reference evidence="3" key="1">
    <citation type="submission" date="2023-03" db="EMBL/GenBank/DDBJ databases">
        <title>Emydomyces testavorans Genome Sequence.</title>
        <authorList>
            <person name="Hoyer L."/>
        </authorList>
    </citation>
    <scope>NUCLEOTIDE SEQUENCE</scope>
    <source>
        <strain evidence="3">16-2883</strain>
    </source>
</reference>
<sequence length="261" mass="29575">MPHSSRKRKSPPAKRIHVLDNDGWTHITNSKTTTARPRPPKPEDQLTPAECPDGLTFAKLREKYEWHRQRWIESQAWTAVKKVLEQELARFPGTIYNCVAVGLGSPSGLLRGGWVDRRSISMFQLAALESILGLLSQTKTINAENLYAQDPVFNDMDKKLLQSIGFKVVQDPQAFSMVEEGTFLYAPGAERVHLMKLLPHNPVLFFGSCLDGMHSVSMEEDAFQDFIERKSSLLLPEFESNPTAFWKATLYWHASEQKGGF</sequence>
<dbReference type="AlphaFoldDB" id="A0AAF0IGM9"/>
<dbReference type="PANTHER" id="PTHR42080">
    <property type="entry name" value="SRR1 DOMAIN-CONTAINING PROTEIN"/>
    <property type="match status" value="1"/>
</dbReference>
<evidence type="ECO:0000256" key="1">
    <source>
        <dbReference type="SAM" id="MobiDB-lite"/>
    </source>
</evidence>
<accession>A0AAF0IGM9</accession>
<evidence type="ECO:0000259" key="2">
    <source>
        <dbReference type="Pfam" id="PF07985"/>
    </source>
</evidence>
<dbReference type="Proteomes" id="UP001219355">
    <property type="component" value="Chromosome 1"/>
</dbReference>
<dbReference type="EMBL" id="CP120627">
    <property type="protein sequence ID" value="WEW55962.1"/>
    <property type="molecule type" value="Genomic_DNA"/>
</dbReference>
<feature type="region of interest" description="Disordered" evidence="1">
    <location>
        <begin position="21"/>
        <end position="47"/>
    </location>
</feature>
<gene>
    <name evidence="3" type="ORF">PRK78_001397</name>
</gene>
<dbReference type="InterPro" id="IPR012942">
    <property type="entry name" value="SRR1-like"/>
</dbReference>
<protein>
    <recommendedName>
        <fullName evidence="2">SRR1-like domain-containing protein</fullName>
    </recommendedName>
</protein>
<name>A0AAF0IGM9_9EURO</name>